<organism evidence="1 2">
    <name type="scientific">Strongylus vulgaris</name>
    <name type="common">Blood worm</name>
    <dbReference type="NCBI Taxonomy" id="40348"/>
    <lineage>
        <taxon>Eukaryota</taxon>
        <taxon>Metazoa</taxon>
        <taxon>Ecdysozoa</taxon>
        <taxon>Nematoda</taxon>
        <taxon>Chromadorea</taxon>
        <taxon>Rhabditida</taxon>
        <taxon>Rhabditina</taxon>
        <taxon>Rhabditomorpha</taxon>
        <taxon>Strongyloidea</taxon>
        <taxon>Strongylidae</taxon>
        <taxon>Strongylus</taxon>
    </lineage>
</organism>
<dbReference type="Proteomes" id="UP000270094">
    <property type="component" value="Unassembled WGS sequence"/>
</dbReference>
<reference evidence="1 2" key="1">
    <citation type="submission" date="2018-11" db="EMBL/GenBank/DDBJ databases">
        <authorList>
            <consortium name="Pathogen Informatics"/>
        </authorList>
    </citation>
    <scope>NUCLEOTIDE SEQUENCE [LARGE SCALE GENOMIC DNA]</scope>
</reference>
<evidence type="ECO:0000313" key="2">
    <source>
        <dbReference type="Proteomes" id="UP000270094"/>
    </source>
</evidence>
<dbReference type="AlphaFoldDB" id="A0A3P7IVT5"/>
<dbReference type="EMBL" id="UYYB01019633">
    <property type="protein sequence ID" value="VDM71269.1"/>
    <property type="molecule type" value="Genomic_DNA"/>
</dbReference>
<proteinExistence type="predicted"/>
<evidence type="ECO:0000313" key="1">
    <source>
        <dbReference type="EMBL" id="VDM71269.1"/>
    </source>
</evidence>
<name>A0A3P7IVT5_STRVU</name>
<sequence>MKKNEISHQFEIKNNIYRFCFYQKSRTFAREFFFPLQVINHVVVPAAVSAKRTPVQGRPVVQPRRLQPSRRASVPARLPALGADANHQSNFFPRPNLIIIRDGRIVELTDQQQKDLNLILSAMAVPKNEPSNRRRAPIRRGRAPIRRMRPRVQFQRVHV</sequence>
<protein>
    <submittedName>
        <fullName evidence="1">Uncharacterized protein</fullName>
    </submittedName>
</protein>
<gene>
    <name evidence="1" type="ORF">SVUK_LOCUS6267</name>
</gene>
<keyword evidence="2" id="KW-1185">Reference proteome</keyword>
<dbReference type="OrthoDB" id="5877474at2759"/>
<accession>A0A3P7IVT5</accession>